<dbReference type="PANTHER" id="PTHR43300">
    <property type="entry name" value="ACETYLTRANSFERASE"/>
    <property type="match status" value="1"/>
</dbReference>
<dbReference type="Gene3D" id="2.160.10.10">
    <property type="entry name" value="Hexapeptide repeat proteins"/>
    <property type="match status" value="1"/>
</dbReference>
<evidence type="ECO:0000259" key="2">
    <source>
        <dbReference type="Pfam" id="PF17836"/>
    </source>
</evidence>
<reference evidence="4 5" key="1">
    <citation type="submission" date="2018-08" db="EMBL/GenBank/DDBJ databases">
        <title>A genome reference for cultivated species of the human gut microbiota.</title>
        <authorList>
            <person name="Zou Y."/>
            <person name="Xue W."/>
            <person name="Luo G."/>
        </authorList>
    </citation>
    <scope>NUCLEOTIDE SEQUENCE [LARGE SCALE GENOMIC DNA]</scope>
    <source>
        <strain evidence="4 5">TM04-30</strain>
    </source>
</reference>
<dbReference type="PANTHER" id="PTHR43300:SF7">
    <property type="entry name" value="UDP-N-ACETYLBACILLOSAMINE N-ACETYLTRANSFERASE"/>
    <property type="match status" value="1"/>
</dbReference>
<dbReference type="Proteomes" id="UP000260844">
    <property type="component" value="Unassembled WGS sequence"/>
</dbReference>
<evidence type="ECO:0000313" key="5">
    <source>
        <dbReference type="Proteomes" id="UP000260844"/>
    </source>
</evidence>
<dbReference type="InterPro" id="IPR050179">
    <property type="entry name" value="Trans_hexapeptide_repeat"/>
</dbReference>
<dbReference type="GO" id="GO:0016740">
    <property type="term" value="F:transferase activity"/>
    <property type="evidence" value="ECO:0007669"/>
    <property type="project" value="UniProtKB-KW"/>
</dbReference>
<dbReference type="Gene3D" id="3.40.50.20">
    <property type="match status" value="1"/>
</dbReference>
<dbReference type="Proteomes" id="UP000320533">
    <property type="component" value="Chromosome"/>
</dbReference>
<proteinExistence type="inferred from homology"/>
<evidence type="ECO:0000313" key="4">
    <source>
        <dbReference type="EMBL" id="RGJ97140.1"/>
    </source>
</evidence>
<feature type="domain" description="PglD N-terminal" evidence="2">
    <location>
        <begin position="3"/>
        <end position="85"/>
    </location>
</feature>
<keyword evidence="4" id="KW-0808">Transferase</keyword>
<dbReference type="Pfam" id="PF17836">
    <property type="entry name" value="PglD_N"/>
    <property type="match status" value="1"/>
</dbReference>
<dbReference type="InterPro" id="IPR011004">
    <property type="entry name" value="Trimer_LpxA-like_sf"/>
</dbReference>
<dbReference type="InterPro" id="IPR041561">
    <property type="entry name" value="PglD_N"/>
</dbReference>
<dbReference type="KEGG" id="bun:Bun01g_24190"/>
<organism evidence="4 5">
    <name type="scientific">Bacteroides uniformis</name>
    <dbReference type="NCBI Taxonomy" id="820"/>
    <lineage>
        <taxon>Bacteria</taxon>
        <taxon>Pseudomonadati</taxon>
        <taxon>Bacteroidota</taxon>
        <taxon>Bacteroidia</taxon>
        <taxon>Bacteroidales</taxon>
        <taxon>Bacteroidaceae</taxon>
        <taxon>Bacteroides</taxon>
    </lineage>
</organism>
<evidence type="ECO:0000313" key="3">
    <source>
        <dbReference type="EMBL" id="BBK88049.1"/>
    </source>
</evidence>
<dbReference type="AlphaFoldDB" id="A0A412MTU9"/>
<dbReference type="SUPFAM" id="SSF51161">
    <property type="entry name" value="Trimeric LpxA-like enzymes"/>
    <property type="match status" value="1"/>
</dbReference>
<dbReference type="RefSeq" id="WP_055288387.1">
    <property type="nucleotide sequence ID" value="NZ_AP019724.1"/>
</dbReference>
<dbReference type="EMBL" id="AP019724">
    <property type="protein sequence ID" value="BBK88049.1"/>
    <property type="molecule type" value="Genomic_DNA"/>
</dbReference>
<comment type="similarity">
    <text evidence="1">Belongs to the transferase hexapeptide repeat family.</text>
</comment>
<evidence type="ECO:0000313" key="6">
    <source>
        <dbReference type="Proteomes" id="UP000320533"/>
    </source>
</evidence>
<sequence>MNDIAIYGAGGYGREIACLINNKINSEVKEWNLVGFFDDDESLRGSNNGYGNIIGGLEELNNWDKPLGVVLAIANPSILKLLVSKIFNKNIYYPNLIELGTSFLDKESFNIGKGNIIGYGCRFSCRNSIGDFNIIVAETAFGHDAKIGNYNILFPEVRLSGAVEVGDENVFGGRSFIIQGVKIGSHTRIAPGAFVYKKTKDYFLYMGNPAKKNNL</sequence>
<evidence type="ECO:0000256" key="1">
    <source>
        <dbReference type="ARBA" id="ARBA00007274"/>
    </source>
</evidence>
<dbReference type="EMBL" id="QSPV01000001">
    <property type="protein sequence ID" value="RGJ97140.1"/>
    <property type="molecule type" value="Genomic_DNA"/>
</dbReference>
<reference evidence="3 6" key="2">
    <citation type="submission" date="2019-06" db="EMBL/GenBank/DDBJ databases">
        <title>Complete genome sequence of Bacteroides uniformis NBRC 113350.</title>
        <authorList>
            <person name="Miura T."/>
            <person name="Furukawa M."/>
            <person name="Shimamura M."/>
            <person name="Ohyama Y."/>
            <person name="Yamazoe A."/>
            <person name="Kawasaki H."/>
        </authorList>
    </citation>
    <scope>NUCLEOTIDE SEQUENCE [LARGE SCALE GENOMIC DNA]</scope>
    <source>
        <strain evidence="3 6">NBRC 113350</strain>
    </source>
</reference>
<protein>
    <submittedName>
        <fullName evidence="3">Serine O-acetyltransferase</fullName>
    </submittedName>
    <submittedName>
        <fullName evidence="4">Serine acetyltransferase</fullName>
    </submittedName>
</protein>
<name>A0A412MTU9_BACUN</name>
<gene>
    <name evidence="3" type="ORF">Bun01g_24190</name>
    <name evidence="4" type="ORF">DXD40_01690</name>
</gene>
<accession>A0A412MTU9</accession>